<evidence type="ECO:0000313" key="3">
    <source>
        <dbReference type="EMBL" id="SFL92006.1"/>
    </source>
</evidence>
<gene>
    <name evidence="3" type="ORF">SAMN05192584_13215</name>
</gene>
<dbReference type="RefSeq" id="WP_093852437.1">
    <property type="nucleotide sequence ID" value="NZ_FOSG01000032.1"/>
</dbReference>
<dbReference type="AlphaFoldDB" id="A0A1I4LMD3"/>
<keyword evidence="4" id="KW-1185">Reference proteome</keyword>
<sequence length="90" mass="10018">MQQIEVYGTDWCPQVKEVLARLAGAGAAYRYHDIDTDKKAAKAVYRLQRGTRRVPTLVLPDGTVLVEPTDDQLRDHLTAAPGPERKGETE</sequence>
<dbReference type="InterPro" id="IPR036249">
    <property type="entry name" value="Thioredoxin-like_sf"/>
</dbReference>
<evidence type="ECO:0000313" key="4">
    <source>
        <dbReference type="Proteomes" id="UP000198928"/>
    </source>
</evidence>
<protein>
    <submittedName>
        <fullName evidence="3">Mycoredoxin</fullName>
    </submittedName>
</protein>
<dbReference type="Gene3D" id="3.40.30.10">
    <property type="entry name" value="Glutaredoxin"/>
    <property type="match status" value="1"/>
</dbReference>
<dbReference type="InterPro" id="IPR002109">
    <property type="entry name" value="Glutaredoxin"/>
</dbReference>
<dbReference type="OrthoDB" id="8991911at2"/>
<dbReference type="EMBL" id="FOSG01000032">
    <property type="protein sequence ID" value="SFL92006.1"/>
    <property type="molecule type" value="Genomic_DNA"/>
</dbReference>
<feature type="compositionally biased region" description="Basic and acidic residues" evidence="1">
    <location>
        <begin position="71"/>
        <end position="90"/>
    </location>
</feature>
<dbReference type="Pfam" id="PF00462">
    <property type="entry name" value="Glutaredoxin"/>
    <property type="match status" value="1"/>
</dbReference>
<dbReference type="SUPFAM" id="SSF52833">
    <property type="entry name" value="Thioredoxin-like"/>
    <property type="match status" value="1"/>
</dbReference>
<accession>A0A1I4LMD3</accession>
<dbReference type="Proteomes" id="UP000198928">
    <property type="component" value="Unassembled WGS sequence"/>
</dbReference>
<feature type="region of interest" description="Disordered" evidence="1">
    <location>
        <begin position="70"/>
        <end position="90"/>
    </location>
</feature>
<evidence type="ECO:0000256" key="1">
    <source>
        <dbReference type="SAM" id="MobiDB-lite"/>
    </source>
</evidence>
<feature type="domain" description="Glutaredoxin" evidence="2">
    <location>
        <begin position="4"/>
        <end position="59"/>
    </location>
</feature>
<name>A0A1I4LMD3_9ACTN</name>
<evidence type="ECO:0000259" key="2">
    <source>
        <dbReference type="Pfam" id="PF00462"/>
    </source>
</evidence>
<organism evidence="3 4">
    <name type="scientific">Streptomyces pini</name>
    <dbReference type="NCBI Taxonomy" id="1520580"/>
    <lineage>
        <taxon>Bacteria</taxon>
        <taxon>Bacillati</taxon>
        <taxon>Actinomycetota</taxon>
        <taxon>Actinomycetes</taxon>
        <taxon>Kitasatosporales</taxon>
        <taxon>Streptomycetaceae</taxon>
        <taxon>Streptomyces</taxon>
    </lineage>
</organism>
<proteinExistence type="predicted"/>
<reference evidence="4" key="1">
    <citation type="submission" date="2016-10" db="EMBL/GenBank/DDBJ databases">
        <authorList>
            <person name="Varghese N."/>
            <person name="Submissions S."/>
        </authorList>
    </citation>
    <scope>NUCLEOTIDE SEQUENCE [LARGE SCALE GENOMIC DNA]</scope>
    <source>
        <strain evidence="4">PL19</strain>
    </source>
</reference>